<comment type="caution">
    <text evidence="2">The sequence shown here is derived from an EMBL/GenBank/DDBJ whole genome shotgun (WGS) entry which is preliminary data.</text>
</comment>
<feature type="signal peptide" evidence="1">
    <location>
        <begin position="1"/>
        <end position="19"/>
    </location>
</feature>
<organism evidence="2 3">
    <name type="scientific">Cladorrhinum samala</name>
    <dbReference type="NCBI Taxonomy" id="585594"/>
    <lineage>
        <taxon>Eukaryota</taxon>
        <taxon>Fungi</taxon>
        <taxon>Dikarya</taxon>
        <taxon>Ascomycota</taxon>
        <taxon>Pezizomycotina</taxon>
        <taxon>Sordariomycetes</taxon>
        <taxon>Sordariomycetidae</taxon>
        <taxon>Sordariales</taxon>
        <taxon>Podosporaceae</taxon>
        <taxon>Cladorrhinum</taxon>
    </lineage>
</organism>
<keyword evidence="1" id="KW-0732">Signal</keyword>
<dbReference type="EMBL" id="MU864940">
    <property type="protein sequence ID" value="KAK4465412.1"/>
    <property type="molecule type" value="Genomic_DNA"/>
</dbReference>
<reference evidence="2" key="1">
    <citation type="journal article" date="2023" name="Mol. Phylogenet. Evol.">
        <title>Genome-scale phylogeny and comparative genomics of the fungal order Sordariales.</title>
        <authorList>
            <person name="Hensen N."/>
            <person name="Bonometti L."/>
            <person name="Westerberg I."/>
            <person name="Brannstrom I.O."/>
            <person name="Guillou S."/>
            <person name="Cros-Aarteil S."/>
            <person name="Calhoun S."/>
            <person name="Haridas S."/>
            <person name="Kuo A."/>
            <person name="Mondo S."/>
            <person name="Pangilinan J."/>
            <person name="Riley R."/>
            <person name="LaButti K."/>
            <person name="Andreopoulos B."/>
            <person name="Lipzen A."/>
            <person name="Chen C."/>
            <person name="Yan M."/>
            <person name="Daum C."/>
            <person name="Ng V."/>
            <person name="Clum A."/>
            <person name="Steindorff A."/>
            <person name="Ohm R.A."/>
            <person name="Martin F."/>
            <person name="Silar P."/>
            <person name="Natvig D.O."/>
            <person name="Lalanne C."/>
            <person name="Gautier V."/>
            <person name="Ament-Velasquez S.L."/>
            <person name="Kruys A."/>
            <person name="Hutchinson M.I."/>
            <person name="Powell A.J."/>
            <person name="Barry K."/>
            <person name="Miller A.N."/>
            <person name="Grigoriev I.V."/>
            <person name="Debuchy R."/>
            <person name="Gladieux P."/>
            <person name="Hiltunen Thoren M."/>
            <person name="Johannesson H."/>
        </authorList>
    </citation>
    <scope>NUCLEOTIDE SEQUENCE</scope>
    <source>
        <strain evidence="2">PSN324</strain>
    </source>
</reference>
<dbReference type="AlphaFoldDB" id="A0AAV9I0X6"/>
<accession>A0AAV9I0X6</accession>
<feature type="chain" id="PRO_5043474277" evidence="1">
    <location>
        <begin position="20"/>
        <end position="75"/>
    </location>
</feature>
<reference evidence="2" key="2">
    <citation type="submission" date="2023-06" db="EMBL/GenBank/DDBJ databases">
        <authorList>
            <consortium name="Lawrence Berkeley National Laboratory"/>
            <person name="Mondo S.J."/>
            <person name="Hensen N."/>
            <person name="Bonometti L."/>
            <person name="Westerberg I."/>
            <person name="Brannstrom I.O."/>
            <person name="Guillou S."/>
            <person name="Cros-Aarteil S."/>
            <person name="Calhoun S."/>
            <person name="Haridas S."/>
            <person name="Kuo A."/>
            <person name="Pangilinan J."/>
            <person name="Riley R."/>
            <person name="Labutti K."/>
            <person name="Andreopoulos B."/>
            <person name="Lipzen A."/>
            <person name="Chen C."/>
            <person name="Yanf M."/>
            <person name="Daum C."/>
            <person name="Ng V."/>
            <person name="Clum A."/>
            <person name="Steindorff A."/>
            <person name="Ohm R."/>
            <person name="Martin F."/>
            <person name="Silar P."/>
            <person name="Natvig D."/>
            <person name="Lalanne C."/>
            <person name="Gautier V."/>
            <person name="Ament-Velasquez S.L."/>
            <person name="Kruys A."/>
            <person name="Hutchinson M.I."/>
            <person name="Powell A.J."/>
            <person name="Barry K."/>
            <person name="Miller A.N."/>
            <person name="Grigoriev I.V."/>
            <person name="Debuchy R."/>
            <person name="Gladieux P."/>
            <person name="Thoren M.H."/>
            <person name="Johannesson H."/>
        </authorList>
    </citation>
    <scope>NUCLEOTIDE SEQUENCE</scope>
    <source>
        <strain evidence="2">PSN324</strain>
    </source>
</reference>
<proteinExistence type="predicted"/>
<evidence type="ECO:0000256" key="1">
    <source>
        <dbReference type="SAM" id="SignalP"/>
    </source>
</evidence>
<evidence type="ECO:0000313" key="3">
    <source>
        <dbReference type="Proteomes" id="UP001321749"/>
    </source>
</evidence>
<name>A0AAV9I0X6_9PEZI</name>
<protein>
    <submittedName>
        <fullName evidence="2">Uncharacterized protein</fullName>
    </submittedName>
</protein>
<evidence type="ECO:0000313" key="2">
    <source>
        <dbReference type="EMBL" id="KAK4465412.1"/>
    </source>
</evidence>
<keyword evidence="3" id="KW-1185">Reference proteome</keyword>
<dbReference type="Proteomes" id="UP001321749">
    <property type="component" value="Unassembled WGS sequence"/>
</dbReference>
<sequence length="75" mass="7894">MRSTITLFAVLAAAVSVTAAPSPQAQPPCTSVPTDFWICISDCLYKTCDGDSACVSACDAKCKNKYVPNCEPGPY</sequence>
<gene>
    <name evidence="2" type="ORF">QBC42DRAFT_261720</name>
</gene>